<comment type="caution">
    <text evidence="2">The sequence shown here is derived from an EMBL/GenBank/DDBJ whole genome shotgun (WGS) entry which is preliminary data.</text>
</comment>
<keyword evidence="1" id="KW-0732">Signal</keyword>
<gene>
    <name evidence="2" type="ORF">GPM19_11460</name>
</gene>
<dbReference type="EMBL" id="WTKP01000007">
    <property type="protein sequence ID" value="MWJ28807.1"/>
    <property type="molecule type" value="Genomic_DNA"/>
</dbReference>
<accession>A0A7X3H1H1</accession>
<name>A0A7X3H1H1_9GAMM</name>
<evidence type="ECO:0008006" key="4">
    <source>
        <dbReference type="Google" id="ProtNLM"/>
    </source>
</evidence>
<evidence type="ECO:0000313" key="3">
    <source>
        <dbReference type="Proteomes" id="UP000437638"/>
    </source>
</evidence>
<evidence type="ECO:0000256" key="1">
    <source>
        <dbReference type="SAM" id="SignalP"/>
    </source>
</evidence>
<dbReference type="AlphaFoldDB" id="A0A7X3H1H1"/>
<protein>
    <recommendedName>
        <fullName evidence="4">Secreted protein</fullName>
    </recommendedName>
</protein>
<feature type="signal peptide" evidence="1">
    <location>
        <begin position="1"/>
        <end position="34"/>
    </location>
</feature>
<keyword evidence="3" id="KW-1185">Reference proteome</keyword>
<feature type="chain" id="PRO_5031055803" description="Secreted protein" evidence="1">
    <location>
        <begin position="35"/>
        <end position="99"/>
    </location>
</feature>
<proteinExistence type="predicted"/>
<dbReference type="Proteomes" id="UP000437638">
    <property type="component" value="Unassembled WGS sequence"/>
</dbReference>
<reference evidence="2 3" key="1">
    <citation type="submission" date="2019-12" db="EMBL/GenBank/DDBJ databases">
        <title>Halomonas rutogse sp. nov. isolated from two lakes on Tibetan Plateau.</title>
        <authorList>
            <person name="Gao P."/>
        </authorList>
    </citation>
    <scope>NUCLEOTIDE SEQUENCE [LARGE SCALE GENOMIC DNA]</scope>
    <source>
        <strain evidence="2 3">ZH2S</strain>
    </source>
</reference>
<dbReference type="RefSeq" id="WP_160419163.1">
    <property type="nucleotide sequence ID" value="NZ_WTKP01000007.1"/>
</dbReference>
<sequence>MKGFGIPPLRLRNSRLLALFLVLVLSLSSLPVHASMDACFIDCTPTQVEMLDTHEGCAACAALTSTGIFTINVPNSLAIAPLMAVDVHTPPPPRRPPKA</sequence>
<evidence type="ECO:0000313" key="2">
    <source>
        <dbReference type="EMBL" id="MWJ28807.1"/>
    </source>
</evidence>
<organism evidence="2 3">
    <name type="scientific">Vreelandella zhuhanensis</name>
    <dbReference type="NCBI Taxonomy" id="2684210"/>
    <lineage>
        <taxon>Bacteria</taxon>
        <taxon>Pseudomonadati</taxon>
        <taxon>Pseudomonadota</taxon>
        <taxon>Gammaproteobacteria</taxon>
        <taxon>Oceanospirillales</taxon>
        <taxon>Halomonadaceae</taxon>
        <taxon>Vreelandella</taxon>
    </lineage>
</organism>